<protein>
    <submittedName>
        <fullName evidence="1">Uncharacterized protein</fullName>
    </submittedName>
</protein>
<dbReference type="GeneID" id="9945831"/>
<dbReference type="CTD" id="9945831"/>
<gene>
    <name evidence="1" type="ORF">LOAG_08404</name>
</gene>
<accession>A0A1S0TUJ9</accession>
<dbReference type="EMBL" id="JH712131">
    <property type="protein sequence ID" value="EFO20086.1"/>
    <property type="molecule type" value="Genomic_DNA"/>
</dbReference>
<dbReference type="InParanoid" id="A0A1S0TUJ9"/>
<dbReference type="RefSeq" id="XP_003143984.1">
    <property type="nucleotide sequence ID" value="XM_003143936.1"/>
</dbReference>
<proteinExistence type="predicted"/>
<evidence type="ECO:0000313" key="1">
    <source>
        <dbReference type="EMBL" id="EFO20086.1"/>
    </source>
</evidence>
<dbReference type="AlphaFoldDB" id="A0A1S0TUJ9"/>
<reference evidence="1" key="1">
    <citation type="submission" date="2012-04" db="EMBL/GenBank/DDBJ databases">
        <title>The Genome Sequence of Loa loa.</title>
        <authorList>
            <consortium name="The Broad Institute Genome Sequencing Platform"/>
            <consortium name="Broad Institute Genome Sequencing Center for Infectious Disease"/>
            <person name="Nutman T.B."/>
            <person name="Fink D.L."/>
            <person name="Russ C."/>
            <person name="Young S."/>
            <person name="Zeng Q."/>
            <person name="Gargeya S."/>
            <person name="Alvarado L."/>
            <person name="Berlin A."/>
            <person name="Chapman S.B."/>
            <person name="Chen Z."/>
            <person name="Freedman E."/>
            <person name="Gellesch M."/>
            <person name="Goldberg J."/>
            <person name="Griggs A."/>
            <person name="Gujja S."/>
            <person name="Heilman E.R."/>
            <person name="Heiman D."/>
            <person name="Howarth C."/>
            <person name="Mehta T."/>
            <person name="Neiman D."/>
            <person name="Pearson M."/>
            <person name="Roberts A."/>
            <person name="Saif S."/>
            <person name="Shea T."/>
            <person name="Shenoy N."/>
            <person name="Sisk P."/>
            <person name="Stolte C."/>
            <person name="Sykes S."/>
            <person name="White J."/>
            <person name="Yandava C."/>
            <person name="Haas B."/>
            <person name="Henn M.R."/>
            <person name="Nusbaum C."/>
            <person name="Birren B."/>
        </authorList>
    </citation>
    <scope>NUCLEOTIDE SEQUENCE [LARGE SCALE GENOMIC DNA]</scope>
</reference>
<name>A0A1S0TUJ9_LOALO</name>
<organism evidence="1">
    <name type="scientific">Loa loa</name>
    <name type="common">Eye worm</name>
    <name type="synonym">Filaria loa</name>
    <dbReference type="NCBI Taxonomy" id="7209"/>
    <lineage>
        <taxon>Eukaryota</taxon>
        <taxon>Metazoa</taxon>
        <taxon>Ecdysozoa</taxon>
        <taxon>Nematoda</taxon>
        <taxon>Chromadorea</taxon>
        <taxon>Rhabditida</taxon>
        <taxon>Spirurina</taxon>
        <taxon>Spiruromorpha</taxon>
        <taxon>Filarioidea</taxon>
        <taxon>Onchocercidae</taxon>
        <taxon>Loa</taxon>
    </lineage>
</organism>
<dbReference type="KEGG" id="loa:LOAG_08404"/>
<sequence length="116" mass="14235">MNVYRVHIRPFTNIQSRHVHMRHLDGCKVHVRRAYLRHIHVARTCHKRVRHMHVRQIQVLHVQCVTYPTSQMDYRKLTADESNEYKMPADKIEETYFTNELETNDRFLPHREFEQK</sequence>